<protein>
    <submittedName>
        <fullName evidence="1">BQ5605_C008g05380 protein</fullName>
    </submittedName>
</protein>
<reference evidence="1 2" key="1">
    <citation type="submission" date="2016-11" db="EMBL/GenBank/DDBJ databases">
        <authorList>
            <person name="Jaros S."/>
            <person name="Januszkiewicz K."/>
            <person name="Wedrychowicz H."/>
        </authorList>
    </citation>
    <scope>NUCLEOTIDE SEQUENCE [LARGE SCALE GENOMIC DNA]</scope>
</reference>
<gene>
    <name evidence="1" type="primary">BQ5605_C008g05380</name>
    <name evidence="1" type="ORF">BQ5605_C008G05380</name>
</gene>
<name>A0A2X0MH22_9BASI</name>
<sequence>MCSTFLFLQLSYPLPPRSRAICADPSLYSDLSCRKGMLSRSMDLSNISFSPTDI</sequence>
<organism evidence="1 2">
    <name type="scientific">Microbotryum silenes-dioicae</name>
    <dbReference type="NCBI Taxonomy" id="796604"/>
    <lineage>
        <taxon>Eukaryota</taxon>
        <taxon>Fungi</taxon>
        <taxon>Dikarya</taxon>
        <taxon>Basidiomycota</taxon>
        <taxon>Pucciniomycotina</taxon>
        <taxon>Microbotryomycetes</taxon>
        <taxon>Microbotryales</taxon>
        <taxon>Microbotryaceae</taxon>
        <taxon>Microbotryum</taxon>
    </lineage>
</organism>
<evidence type="ECO:0000313" key="2">
    <source>
        <dbReference type="Proteomes" id="UP000249464"/>
    </source>
</evidence>
<dbReference type="AlphaFoldDB" id="A0A2X0MH22"/>
<evidence type="ECO:0000313" key="1">
    <source>
        <dbReference type="EMBL" id="SGY80410.1"/>
    </source>
</evidence>
<dbReference type="Proteomes" id="UP000249464">
    <property type="component" value="Unassembled WGS sequence"/>
</dbReference>
<accession>A0A2X0MH22</accession>
<keyword evidence="2" id="KW-1185">Reference proteome</keyword>
<proteinExistence type="predicted"/>
<dbReference type="EMBL" id="FQNC01000048">
    <property type="protein sequence ID" value="SGY80410.1"/>
    <property type="molecule type" value="Genomic_DNA"/>
</dbReference>